<name>A0A255EHB3_9ACTN</name>
<evidence type="ECO:0000313" key="9">
    <source>
        <dbReference type="EMBL" id="OYN88812.1"/>
    </source>
</evidence>
<evidence type="ECO:0000256" key="8">
    <source>
        <dbReference type="SAM" id="Phobius"/>
    </source>
</evidence>
<accession>A0A255EHB3</accession>
<evidence type="ECO:0000256" key="5">
    <source>
        <dbReference type="ARBA" id="ARBA00022989"/>
    </source>
</evidence>
<comment type="caution">
    <text evidence="9">The sequence shown here is derived from an EMBL/GenBank/DDBJ whole genome shotgun (WGS) entry which is preliminary data.</text>
</comment>
<dbReference type="Pfam" id="PF07681">
    <property type="entry name" value="DoxX"/>
    <property type="match status" value="1"/>
</dbReference>
<feature type="region of interest" description="Disordered" evidence="7">
    <location>
        <begin position="132"/>
        <end position="197"/>
    </location>
</feature>
<gene>
    <name evidence="9" type="ORF">CGZ92_03660</name>
</gene>
<reference evidence="9 10" key="1">
    <citation type="submission" date="2017-07" db="EMBL/GenBank/DDBJ databases">
        <title>Draft whole genome sequences of clinical Proprionibacteriaceae strains.</title>
        <authorList>
            <person name="Bernier A.-M."/>
            <person name="Bernard K."/>
            <person name="Domingo M.-C."/>
        </authorList>
    </citation>
    <scope>NUCLEOTIDE SEQUENCE [LARGE SCALE GENOMIC DNA]</scope>
    <source>
        <strain evidence="9 10">NML 160184</strain>
    </source>
</reference>
<dbReference type="InterPro" id="IPR032808">
    <property type="entry name" value="DoxX"/>
</dbReference>
<sequence>MAGFMKVVRDFALLIARLGLGAIMIANGWRRWQVEGVQTQVTYLEQFATPFPEVMVWGSIILELLGGLLLLFGVLTPLIGVAVVVQQVMIVVWTNWWQGFFHENNGFEFNIALACLGLIFVAFGGGRGAADQLFKRPPREEESDELILEEPKKRRRGRNQDQSGPTESQQQRARATGSKEPGADEPAEDSNAGLGLF</sequence>
<dbReference type="PANTHER" id="PTHR33452:SF1">
    <property type="entry name" value="INNER MEMBRANE PROTEIN YPHA-RELATED"/>
    <property type="match status" value="1"/>
</dbReference>
<evidence type="ECO:0000256" key="6">
    <source>
        <dbReference type="ARBA" id="ARBA00023136"/>
    </source>
</evidence>
<dbReference type="PANTHER" id="PTHR33452">
    <property type="entry name" value="OXIDOREDUCTASE CATD-RELATED"/>
    <property type="match status" value="1"/>
</dbReference>
<dbReference type="EMBL" id="NMVI01000011">
    <property type="protein sequence ID" value="OYN88812.1"/>
    <property type="molecule type" value="Genomic_DNA"/>
</dbReference>
<feature type="compositionally biased region" description="Polar residues" evidence="7">
    <location>
        <begin position="160"/>
        <end position="173"/>
    </location>
</feature>
<keyword evidence="3" id="KW-1003">Cell membrane</keyword>
<dbReference type="RefSeq" id="WP_094450027.1">
    <property type="nucleotide sequence ID" value="NZ_NMVI01000011.1"/>
</dbReference>
<dbReference type="AlphaFoldDB" id="A0A255EHB3"/>
<keyword evidence="6 8" id="KW-0472">Membrane</keyword>
<feature type="transmembrane region" description="Helical" evidence="8">
    <location>
        <begin position="54"/>
        <end position="72"/>
    </location>
</feature>
<evidence type="ECO:0000256" key="1">
    <source>
        <dbReference type="ARBA" id="ARBA00004651"/>
    </source>
</evidence>
<keyword evidence="4 8" id="KW-0812">Transmembrane</keyword>
<evidence type="ECO:0000256" key="4">
    <source>
        <dbReference type="ARBA" id="ARBA00022692"/>
    </source>
</evidence>
<comment type="subcellular location">
    <subcellularLocation>
        <location evidence="1">Cell membrane</location>
        <topology evidence="1">Multi-pass membrane protein</topology>
    </subcellularLocation>
</comment>
<organism evidence="9 10">
    <name type="scientific">Parenemella sanctibonifatiensis</name>
    <dbReference type="NCBI Taxonomy" id="2016505"/>
    <lineage>
        <taxon>Bacteria</taxon>
        <taxon>Bacillati</taxon>
        <taxon>Actinomycetota</taxon>
        <taxon>Actinomycetes</taxon>
        <taxon>Propionibacteriales</taxon>
        <taxon>Propionibacteriaceae</taxon>
        <taxon>Parenemella</taxon>
    </lineage>
</organism>
<evidence type="ECO:0000256" key="3">
    <source>
        <dbReference type="ARBA" id="ARBA00022475"/>
    </source>
</evidence>
<comment type="similarity">
    <text evidence="2">Belongs to the DoxX family.</text>
</comment>
<evidence type="ECO:0000313" key="10">
    <source>
        <dbReference type="Proteomes" id="UP000216533"/>
    </source>
</evidence>
<proteinExistence type="inferred from homology"/>
<evidence type="ECO:0000256" key="7">
    <source>
        <dbReference type="SAM" id="MobiDB-lite"/>
    </source>
</evidence>
<evidence type="ECO:0008006" key="11">
    <source>
        <dbReference type="Google" id="ProtNLM"/>
    </source>
</evidence>
<evidence type="ECO:0000256" key="2">
    <source>
        <dbReference type="ARBA" id="ARBA00006679"/>
    </source>
</evidence>
<feature type="transmembrane region" description="Helical" evidence="8">
    <location>
        <begin position="109"/>
        <end position="130"/>
    </location>
</feature>
<dbReference type="InterPro" id="IPR051907">
    <property type="entry name" value="DoxX-like_oxidoreductase"/>
</dbReference>
<keyword evidence="5 8" id="KW-1133">Transmembrane helix</keyword>
<feature type="transmembrane region" description="Helical" evidence="8">
    <location>
        <begin position="79"/>
        <end position="97"/>
    </location>
</feature>
<dbReference type="GO" id="GO:0005886">
    <property type="term" value="C:plasma membrane"/>
    <property type="evidence" value="ECO:0007669"/>
    <property type="project" value="UniProtKB-SubCell"/>
</dbReference>
<protein>
    <recommendedName>
        <fullName evidence="11">DoxX family protein</fullName>
    </recommendedName>
</protein>
<dbReference type="Proteomes" id="UP000216533">
    <property type="component" value="Unassembled WGS sequence"/>
</dbReference>